<accession>A0ACC2V913</accession>
<comment type="caution">
    <text evidence="1">The sequence shown here is derived from an EMBL/GenBank/DDBJ whole genome shotgun (WGS) entry which is preliminary data.</text>
</comment>
<dbReference type="Proteomes" id="UP001241377">
    <property type="component" value="Unassembled WGS sequence"/>
</dbReference>
<name>A0ACC2V913_9TREE</name>
<gene>
    <name evidence="1" type="ORF">QFC19_007709</name>
</gene>
<evidence type="ECO:0000313" key="2">
    <source>
        <dbReference type="Proteomes" id="UP001241377"/>
    </source>
</evidence>
<keyword evidence="2" id="KW-1185">Reference proteome</keyword>
<sequence length="427" mass="48700">MESIIIVGAGTFGLSTALQLARDGYKNIKCFDKFPVPSEIAAGNDSNKIFHYDYVAPLAKPNSKERLSLEALHLWKTDPVYKPYYHPVGFILAASSDAPLLHDKEYYEELQKNGLRNYRYISTPEEFREYLPILKGPLPNWRGYVLDGDNGWLHARDSLKSAYEECKRLGVEFVFGDDGEIVELLNENGKLTGIRARSGAIFSAQKYVLSSGANAVTLLNFQRQLEGKCFTLAHFKVTDEEAKAFKSLPVLFNAEKGFFFEADENNEIKICNEYPGFTHTNESGESIPLYRMEIPLESALEIRQYLKETMPQFADRPFTKTRICWCTDSPDMQLILCTHPEYTNLIVASGDSGNSFKIMPIIGKYVSKVVTKGDKGLDPEDKECWKWRPETWNKRGQVRWGGRYRVADLNEIEEWVSVENPTPHKLE</sequence>
<protein>
    <submittedName>
        <fullName evidence="1">Uncharacterized protein</fullName>
    </submittedName>
</protein>
<evidence type="ECO:0000313" key="1">
    <source>
        <dbReference type="EMBL" id="KAJ9095141.1"/>
    </source>
</evidence>
<reference evidence="1" key="1">
    <citation type="submission" date="2023-04" db="EMBL/GenBank/DDBJ databases">
        <title>Draft Genome sequencing of Naganishia species isolated from polar environments using Oxford Nanopore Technology.</title>
        <authorList>
            <person name="Leo P."/>
            <person name="Venkateswaran K."/>
        </authorList>
    </citation>
    <scope>NUCLEOTIDE SEQUENCE</scope>
    <source>
        <strain evidence="1">MNA-CCFEE 5261</strain>
    </source>
</reference>
<proteinExistence type="predicted"/>
<dbReference type="EMBL" id="JASBWR010000104">
    <property type="protein sequence ID" value="KAJ9095141.1"/>
    <property type="molecule type" value="Genomic_DNA"/>
</dbReference>
<organism evidence="1 2">
    <name type="scientific">Naganishia cerealis</name>
    <dbReference type="NCBI Taxonomy" id="610337"/>
    <lineage>
        <taxon>Eukaryota</taxon>
        <taxon>Fungi</taxon>
        <taxon>Dikarya</taxon>
        <taxon>Basidiomycota</taxon>
        <taxon>Agaricomycotina</taxon>
        <taxon>Tremellomycetes</taxon>
        <taxon>Filobasidiales</taxon>
        <taxon>Filobasidiaceae</taxon>
        <taxon>Naganishia</taxon>
    </lineage>
</organism>